<keyword evidence="3" id="KW-1185">Reference proteome</keyword>
<protein>
    <recommendedName>
        <fullName evidence="1">Histidine kinase/HSP90-like ATPase domain-containing protein</fullName>
    </recommendedName>
</protein>
<dbReference type="Pfam" id="PF13581">
    <property type="entry name" value="HATPase_c_2"/>
    <property type="match status" value="1"/>
</dbReference>
<dbReference type="CDD" id="cd16936">
    <property type="entry name" value="HATPase_RsbW-like"/>
    <property type="match status" value="1"/>
</dbReference>
<dbReference type="STRING" id="118168.MC7420_6118"/>
<feature type="domain" description="Histidine kinase/HSP90-like ATPase" evidence="1">
    <location>
        <begin position="2"/>
        <end position="87"/>
    </location>
</feature>
<evidence type="ECO:0000259" key="1">
    <source>
        <dbReference type="Pfam" id="PF13581"/>
    </source>
</evidence>
<evidence type="ECO:0000313" key="3">
    <source>
        <dbReference type="Proteomes" id="UP000003835"/>
    </source>
</evidence>
<dbReference type="eggNOG" id="COG2172">
    <property type="taxonomic scope" value="Bacteria"/>
</dbReference>
<name>B4VTT0_9CYAN</name>
<dbReference type="InterPro" id="IPR003594">
    <property type="entry name" value="HATPase_dom"/>
</dbReference>
<dbReference type="AlphaFoldDB" id="B4VTT0"/>
<evidence type="ECO:0000313" key="2">
    <source>
        <dbReference type="EMBL" id="EDX74640.1"/>
    </source>
</evidence>
<accession>B4VTT0</accession>
<gene>
    <name evidence="2" type="ORF">MC7420_6118</name>
</gene>
<dbReference type="EMBL" id="DS989852">
    <property type="protein sequence ID" value="EDX74640.1"/>
    <property type="molecule type" value="Genomic_DNA"/>
</dbReference>
<dbReference type="SUPFAM" id="SSF55874">
    <property type="entry name" value="ATPase domain of HSP90 chaperone/DNA topoisomerase II/histidine kinase"/>
    <property type="match status" value="1"/>
</dbReference>
<dbReference type="Gene3D" id="3.30.565.10">
    <property type="entry name" value="Histidine kinase-like ATPase, C-terminal domain"/>
    <property type="match status" value="1"/>
</dbReference>
<organism evidence="2 3">
    <name type="scientific">Coleofasciculus chthonoplastes PCC 7420</name>
    <dbReference type="NCBI Taxonomy" id="118168"/>
    <lineage>
        <taxon>Bacteria</taxon>
        <taxon>Bacillati</taxon>
        <taxon>Cyanobacteriota</taxon>
        <taxon>Cyanophyceae</taxon>
        <taxon>Coleofasciculales</taxon>
        <taxon>Coleofasciculaceae</taxon>
        <taxon>Coleofasciculus</taxon>
    </lineage>
</organism>
<dbReference type="Proteomes" id="UP000003835">
    <property type="component" value="Unassembled WGS sequence"/>
</dbReference>
<sequence>MKYAHKDLPPSVSIEVEVILGQSPQRLEIRVWDSGAPFDFERRLRTPSSLPADQAEGGRGLAIMQKIADKLSYTRMDDNRNCLTIVKFY</sequence>
<proteinExistence type="predicted"/>
<dbReference type="InterPro" id="IPR036890">
    <property type="entry name" value="HATPase_C_sf"/>
</dbReference>
<dbReference type="HOGENOM" id="CLU_2449502_0_0_3"/>
<reference evidence="2 3" key="1">
    <citation type="submission" date="2008-07" db="EMBL/GenBank/DDBJ databases">
        <authorList>
            <person name="Tandeau de Marsac N."/>
            <person name="Ferriera S."/>
            <person name="Johnson J."/>
            <person name="Kravitz S."/>
            <person name="Beeson K."/>
            <person name="Sutton G."/>
            <person name="Rogers Y.-H."/>
            <person name="Friedman R."/>
            <person name="Frazier M."/>
            <person name="Venter J.C."/>
        </authorList>
    </citation>
    <scope>NUCLEOTIDE SEQUENCE [LARGE SCALE GENOMIC DNA]</scope>
    <source>
        <strain evidence="2 3">PCC 7420</strain>
    </source>
</reference>